<name>A0A830BBH4_9LAMI</name>
<dbReference type="PANTHER" id="PTHR13513:SF9">
    <property type="entry name" value="E3 UBIQUITIN-PROTEIN LIGASE UBR7-RELATED"/>
    <property type="match status" value="1"/>
</dbReference>
<dbReference type="AlphaFoldDB" id="A0A830BBH4"/>
<proteinExistence type="predicted"/>
<dbReference type="InterPro" id="IPR013083">
    <property type="entry name" value="Znf_RING/FYVE/PHD"/>
</dbReference>
<accession>A0A830BBH4</accession>
<evidence type="ECO:0000256" key="3">
    <source>
        <dbReference type="ARBA" id="ARBA00022833"/>
    </source>
</evidence>
<comment type="caution">
    <text evidence="4">The sequence shown here is derived from an EMBL/GenBank/DDBJ whole genome shotgun (WGS) entry which is preliminary data.</text>
</comment>
<keyword evidence="1" id="KW-0479">Metal-binding</keyword>
<dbReference type="GO" id="GO:0061630">
    <property type="term" value="F:ubiquitin protein ligase activity"/>
    <property type="evidence" value="ECO:0007669"/>
    <property type="project" value="InterPro"/>
</dbReference>
<dbReference type="InterPro" id="IPR011011">
    <property type="entry name" value="Znf_FYVE_PHD"/>
</dbReference>
<keyword evidence="5" id="KW-1185">Reference proteome</keyword>
<dbReference type="Proteomes" id="UP000653305">
    <property type="component" value="Unassembled WGS sequence"/>
</dbReference>
<dbReference type="SUPFAM" id="SSF57903">
    <property type="entry name" value="FYVE/PHD zinc finger"/>
    <property type="match status" value="1"/>
</dbReference>
<keyword evidence="2" id="KW-0863">Zinc-finger</keyword>
<evidence type="ECO:0000256" key="1">
    <source>
        <dbReference type="ARBA" id="ARBA00022723"/>
    </source>
</evidence>
<reference evidence="4" key="1">
    <citation type="submission" date="2020-07" db="EMBL/GenBank/DDBJ databases">
        <title>Ethylene signaling mediates host invasion by parasitic plants.</title>
        <authorList>
            <person name="Yoshida S."/>
        </authorList>
    </citation>
    <scope>NUCLEOTIDE SEQUENCE</scope>
    <source>
        <strain evidence="4">Okayama</strain>
    </source>
</reference>
<dbReference type="EMBL" id="BMAC01000046">
    <property type="protein sequence ID" value="GFP82569.1"/>
    <property type="molecule type" value="Genomic_DNA"/>
</dbReference>
<sequence length="320" mass="35978">MSDAFDDEVDAELTISIGDYLKAVEEEELPVLYPAMRAMRFWNYGPKGISGVIVGIQNLGSFTLYPDPNVEEQVEMIQCCVCEDWFHEEHMGLQPSDKIPRDEEGEPLYMDFICQGCAPVCSFLNYYPHIISAPDTTPDTLDENAVSKNTDSVSPVNTTNSATVNNVDVVFKECNNTEAAGPSTKCMIEDLVGNPITAENSKPLFLFKNWREILCICEKCSDLYAQKGISFLPDKEDSIAEYERMAKQRRSENMQKQEGAELNFLNNLGHVEKMEILSGIADMKNEIFSFLESSDPSKAITTADVQQVFENLAKKRKRSQ</sequence>
<evidence type="ECO:0000256" key="2">
    <source>
        <dbReference type="ARBA" id="ARBA00022771"/>
    </source>
</evidence>
<dbReference type="Gene3D" id="3.30.40.10">
    <property type="entry name" value="Zinc/RING finger domain, C3HC4 (zinc finger)"/>
    <property type="match status" value="1"/>
</dbReference>
<dbReference type="PANTHER" id="PTHR13513">
    <property type="entry name" value="E3 UBIQUITIN-PROTEIN LIGASE UBR7"/>
    <property type="match status" value="1"/>
</dbReference>
<keyword evidence="3" id="KW-0862">Zinc</keyword>
<dbReference type="OrthoDB" id="10262564at2759"/>
<dbReference type="GO" id="GO:0005737">
    <property type="term" value="C:cytoplasm"/>
    <property type="evidence" value="ECO:0007669"/>
    <property type="project" value="TreeGrafter"/>
</dbReference>
<gene>
    <name evidence="4" type="ORF">PHJA_000399900</name>
</gene>
<organism evidence="4 5">
    <name type="scientific">Phtheirospermum japonicum</name>
    <dbReference type="NCBI Taxonomy" id="374723"/>
    <lineage>
        <taxon>Eukaryota</taxon>
        <taxon>Viridiplantae</taxon>
        <taxon>Streptophyta</taxon>
        <taxon>Embryophyta</taxon>
        <taxon>Tracheophyta</taxon>
        <taxon>Spermatophyta</taxon>
        <taxon>Magnoliopsida</taxon>
        <taxon>eudicotyledons</taxon>
        <taxon>Gunneridae</taxon>
        <taxon>Pentapetalae</taxon>
        <taxon>asterids</taxon>
        <taxon>lamiids</taxon>
        <taxon>Lamiales</taxon>
        <taxon>Orobanchaceae</taxon>
        <taxon>Orobanchaceae incertae sedis</taxon>
        <taxon>Phtheirospermum</taxon>
    </lineage>
</organism>
<dbReference type="InterPro" id="IPR040204">
    <property type="entry name" value="UBR7"/>
</dbReference>
<dbReference type="CDD" id="cd15542">
    <property type="entry name" value="PHD_UBR7"/>
    <property type="match status" value="1"/>
</dbReference>
<protein>
    <submittedName>
        <fullName evidence="4">Putative E3 ubiquitin-protein ligase ubr7</fullName>
    </submittedName>
</protein>
<dbReference type="GO" id="GO:0008270">
    <property type="term" value="F:zinc ion binding"/>
    <property type="evidence" value="ECO:0007669"/>
    <property type="project" value="UniProtKB-KW"/>
</dbReference>
<evidence type="ECO:0000313" key="4">
    <source>
        <dbReference type="EMBL" id="GFP82569.1"/>
    </source>
</evidence>
<evidence type="ECO:0000313" key="5">
    <source>
        <dbReference type="Proteomes" id="UP000653305"/>
    </source>
</evidence>